<dbReference type="CDD" id="cd06257">
    <property type="entry name" value="DnaJ"/>
    <property type="match status" value="1"/>
</dbReference>
<gene>
    <name evidence="2" type="ORF">LCGC14_1270350</name>
</gene>
<dbReference type="Pfam" id="PF00226">
    <property type="entry name" value="DnaJ"/>
    <property type="match status" value="1"/>
</dbReference>
<proteinExistence type="predicted"/>
<protein>
    <recommendedName>
        <fullName evidence="1">J domain-containing protein</fullName>
    </recommendedName>
</protein>
<dbReference type="InterPro" id="IPR036869">
    <property type="entry name" value="J_dom_sf"/>
</dbReference>
<sequence length="177" mass="19678">MTRKRAGGAAVVNIIDTDKAVTDTLTDLRRLFIDWAIEDWEPFPDGSGPGYTVRFLRGKTWTAIGSSLQPTRAQNLRVCYVVVHNMKIWGERGITGVAQGVQFVGGLIPTGQDADKESYEVACVVLGVEPDASFEEVKRVYQAKVQFVHPDKGGDEERFKRLQKAYEHVAKVKGQKP</sequence>
<name>A0A0F9KYC0_9ZZZZ</name>
<dbReference type="EMBL" id="LAZR01007121">
    <property type="protein sequence ID" value="KKM87304.1"/>
    <property type="molecule type" value="Genomic_DNA"/>
</dbReference>
<evidence type="ECO:0000313" key="2">
    <source>
        <dbReference type="EMBL" id="KKM87304.1"/>
    </source>
</evidence>
<feature type="domain" description="J" evidence="1">
    <location>
        <begin position="121"/>
        <end position="177"/>
    </location>
</feature>
<comment type="caution">
    <text evidence="2">The sequence shown here is derived from an EMBL/GenBank/DDBJ whole genome shotgun (WGS) entry which is preliminary data.</text>
</comment>
<dbReference type="InterPro" id="IPR001623">
    <property type="entry name" value="DnaJ_domain"/>
</dbReference>
<dbReference type="SMART" id="SM00271">
    <property type="entry name" value="DnaJ"/>
    <property type="match status" value="1"/>
</dbReference>
<dbReference type="PROSITE" id="PS50076">
    <property type="entry name" value="DNAJ_2"/>
    <property type="match status" value="1"/>
</dbReference>
<organism evidence="2">
    <name type="scientific">marine sediment metagenome</name>
    <dbReference type="NCBI Taxonomy" id="412755"/>
    <lineage>
        <taxon>unclassified sequences</taxon>
        <taxon>metagenomes</taxon>
        <taxon>ecological metagenomes</taxon>
    </lineage>
</organism>
<dbReference type="AlphaFoldDB" id="A0A0F9KYC0"/>
<dbReference type="Gene3D" id="1.10.287.110">
    <property type="entry name" value="DnaJ domain"/>
    <property type="match status" value="1"/>
</dbReference>
<reference evidence="2" key="1">
    <citation type="journal article" date="2015" name="Nature">
        <title>Complex archaea that bridge the gap between prokaryotes and eukaryotes.</title>
        <authorList>
            <person name="Spang A."/>
            <person name="Saw J.H."/>
            <person name="Jorgensen S.L."/>
            <person name="Zaremba-Niedzwiedzka K."/>
            <person name="Martijn J."/>
            <person name="Lind A.E."/>
            <person name="van Eijk R."/>
            <person name="Schleper C."/>
            <person name="Guy L."/>
            <person name="Ettema T.J."/>
        </authorList>
    </citation>
    <scope>NUCLEOTIDE SEQUENCE</scope>
</reference>
<dbReference type="SUPFAM" id="SSF46565">
    <property type="entry name" value="Chaperone J-domain"/>
    <property type="match status" value="1"/>
</dbReference>
<accession>A0A0F9KYC0</accession>
<evidence type="ECO:0000259" key="1">
    <source>
        <dbReference type="PROSITE" id="PS50076"/>
    </source>
</evidence>